<dbReference type="InterPro" id="IPR036116">
    <property type="entry name" value="FN3_sf"/>
</dbReference>
<dbReference type="Gene3D" id="2.60.40.10">
    <property type="entry name" value="Immunoglobulins"/>
    <property type="match status" value="1"/>
</dbReference>
<dbReference type="AlphaFoldDB" id="A0A1U9ZXR1"/>
<accession>A0A1U9ZXR1</accession>
<keyword evidence="1" id="KW-0378">Hydrolase</keyword>
<keyword evidence="1" id="KW-0326">Glycosidase</keyword>
<keyword evidence="2" id="KW-0119">Carbohydrate metabolism</keyword>
<protein>
    <recommendedName>
        <fullName evidence="4">Fibronectin type-III domain-containing protein</fullName>
    </recommendedName>
</protein>
<name>A0A1U9ZXR1_9ACTN</name>
<evidence type="ECO:0000256" key="1">
    <source>
        <dbReference type="ARBA" id="ARBA00023295"/>
    </source>
</evidence>
<organism evidence="5 6">
    <name type="scientific">[Actinomadura] parvosata subsp. kistnae</name>
    <dbReference type="NCBI Taxonomy" id="1909395"/>
    <lineage>
        <taxon>Bacteria</taxon>
        <taxon>Bacillati</taxon>
        <taxon>Actinomycetota</taxon>
        <taxon>Actinomycetes</taxon>
        <taxon>Streptosporangiales</taxon>
        <taxon>Streptosporangiaceae</taxon>
        <taxon>Nonomuraea</taxon>
    </lineage>
</organism>
<evidence type="ECO:0000256" key="2">
    <source>
        <dbReference type="ARBA" id="ARBA00023326"/>
    </source>
</evidence>
<keyword evidence="6" id="KW-1185">Reference proteome</keyword>
<dbReference type="GO" id="GO:0000272">
    <property type="term" value="P:polysaccharide catabolic process"/>
    <property type="evidence" value="ECO:0007669"/>
    <property type="project" value="UniProtKB-KW"/>
</dbReference>
<keyword evidence="2" id="KW-0624">Polysaccharide degradation</keyword>
<evidence type="ECO:0000313" key="6">
    <source>
        <dbReference type="Proteomes" id="UP000190797"/>
    </source>
</evidence>
<reference evidence="6" key="1">
    <citation type="journal article" date="2017" name="Med. Chem. Commun.">
        <title>Nonomuraea sp. ATCC 55076 harbours the largest actinomycete chromosome to date and the kistamicin biosynthetic gene cluster.</title>
        <authorList>
            <person name="Nazari B."/>
            <person name="Forneris C.C."/>
            <person name="Gibson M.I."/>
            <person name="Moon K."/>
            <person name="Schramma K.R."/>
            <person name="Seyedsayamdost M.R."/>
        </authorList>
    </citation>
    <scope>NUCLEOTIDE SEQUENCE [LARGE SCALE GENOMIC DNA]</scope>
    <source>
        <strain evidence="6">ATCC 55076</strain>
    </source>
</reference>
<dbReference type="EMBL" id="CP017717">
    <property type="protein sequence ID" value="AQZ62743.1"/>
    <property type="molecule type" value="Genomic_DNA"/>
</dbReference>
<dbReference type="OrthoDB" id="3412323at2"/>
<feature type="domain" description="Fibronectin type-III" evidence="4">
    <location>
        <begin position="399"/>
        <end position="505"/>
    </location>
</feature>
<gene>
    <name evidence="5" type="ORF">BKM31_15900</name>
</gene>
<proteinExistence type="predicted"/>
<dbReference type="STRING" id="1909395.BKM31_15900"/>
<feature type="region of interest" description="Disordered" evidence="3">
    <location>
        <begin position="375"/>
        <end position="396"/>
    </location>
</feature>
<dbReference type="CDD" id="cd00063">
    <property type="entry name" value="FN3"/>
    <property type="match status" value="1"/>
</dbReference>
<dbReference type="RefSeq" id="WP_080038923.1">
    <property type="nucleotide sequence ID" value="NZ_CP017717.1"/>
</dbReference>
<evidence type="ECO:0000259" key="4">
    <source>
        <dbReference type="PROSITE" id="PS50853"/>
    </source>
</evidence>
<dbReference type="InterPro" id="IPR013783">
    <property type="entry name" value="Ig-like_fold"/>
</dbReference>
<feature type="compositionally biased region" description="Gly residues" evidence="3">
    <location>
        <begin position="375"/>
        <end position="384"/>
    </location>
</feature>
<dbReference type="GO" id="GO:0016798">
    <property type="term" value="F:hydrolase activity, acting on glycosyl bonds"/>
    <property type="evidence" value="ECO:0007669"/>
    <property type="project" value="UniProtKB-KW"/>
</dbReference>
<dbReference type="PROSITE" id="PS50853">
    <property type="entry name" value="FN3"/>
    <property type="match status" value="1"/>
</dbReference>
<evidence type="ECO:0000313" key="5">
    <source>
        <dbReference type="EMBL" id="AQZ62743.1"/>
    </source>
</evidence>
<sequence length="1002" mass="106632">MLELRLVVHTPNEARLGVLPHPQSVEVACPLDDVPALTLSYSANAVNADLLGGPVEVAVEWSIDGQTWMEGPDARFLRIKQRGDGTDRAGMKRFELPGYVWQLRKLLLFPGAAPLVEGKRAFLSATPGAILATFLQEGQARGAAAGFSWDFTPTHDSAGQPWAKILTIYYQPGIDALTTLINLAEQGTLDFRMAGRTLQVYNADTELGRDLASGSGPVDLRFGRDVVAAPDIGTYEDAATSALVVGDDGFRMSFTNGAAEAPWGRWETYIGQGGVSDPGTAQLLAEAVLLRAGHERVQRTRQITPHTARWLPWRDYRPGDRILAPGEAGAMESLRVRQMTVTRDEKGVLGGNLVLNDRLLERDLRLARRTAGIVGGSTAEGGSGARPAPESPTPRTPAAPAGLIVNPLAYIDEHGLPRGQVAAAWGAVITDVNAVALTVGGYELFMRINEVGAPWFLVTATEAADTNATYSPLVVGQQYQFKVRAVNLGKKGPFSSSVAVTIPDDVDAPPVPTAPALESRLGVVHVAWDGLGVGGVPMPADFHRVLVWMQDPLAPGWQEIGALDAAGSLVVPGLPYDLDREFSFTSIDRSGNSSARSATGMIAAVRLVEGDAADESITTGAIVANAITAAKIAAGQILAGHIAANQITAAKLEAILTLATRIVAGVATGARVELNADGLQAYNNSSVQTVSVSSASGAVSIVGQLATGVSGRRIIVNPAGAADPEIRFMPGTGTNSARIWTDTDAAIRLNSGNSPDGTRRSEVIQRGDEWRMHMVQTADGLAGGGYMFAQPDELEVGYNDIGGNLNRFRFSAASTGFIGKWSYSTSGAGLIMRAVSLSGGSAYNVTWGGPIMQTTPRAVFTPDNPIPDRLHFYLRNPSTSGFELRSNESSLGTPTVFAVLLDIWAWRGLKLGVVASHANSDRKAPTDLSDFILDTDFRIDAECTIRRRCTRKQRLDLDGRSQSERLFTAPLVAASNLTQDLIDQCLPDRLRCSNGTELFGYP</sequence>
<evidence type="ECO:0000256" key="3">
    <source>
        <dbReference type="SAM" id="MobiDB-lite"/>
    </source>
</evidence>
<dbReference type="SUPFAM" id="SSF49265">
    <property type="entry name" value="Fibronectin type III"/>
    <property type="match status" value="1"/>
</dbReference>
<dbReference type="Proteomes" id="UP000190797">
    <property type="component" value="Chromosome"/>
</dbReference>
<dbReference type="KEGG" id="noa:BKM31_15900"/>
<dbReference type="InterPro" id="IPR003961">
    <property type="entry name" value="FN3_dom"/>
</dbReference>